<comment type="catalytic activity">
    <reaction evidence="1 7">
        <text>D-glucuronate = D-fructuronate</text>
        <dbReference type="Rhea" id="RHEA:13049"/>
        <dbReference type="ChEBI" id="CHEBI:58720"/>
        <dbReference type="ChEBI" id="CHEBI:59863"/>
        <dbReference type="EC" id="5.3.1.12"/>
    </reaction>
</comment>
<protein>
    <recommendedName>
        <fullName evidence="5 7">Uronate isomerase</fullName>
        <ecNumber evidence="4 7">5.3.1.12</ecNumber>
    </recommendedName>
    <alternativeName>
        <fullName evidence="7">Glucuronate isomerase</fullName>
    </alternativeName>
    <alternativeName>
        <fullName evidence="7">Uronic isomerase</fullName>
    </alternativeName>
</protein>
<evidence type="ECO:0000313" key="9">
    <source>
        <dbReference type="Proteomes" id="UP001341820"/>
    </source>
</evidence>
<dbReference type="HAMAP" id="MF_00675">
    <property type="entry name" value="UxaC"/>
    <property type="match status" value="1"/>
</dbReference>
<gene>
    <name evidence="7 8" type="primary">uxaC</name>
    <name evidence="8" type="ORF">P5F74_21045</name>
</gene>
<dbReference type="NCBIfam" id="NF002794">
    <property type="entry name" value="PRK02925.1"/>
    <property type="match status" value="1"/>
</dbReference>
<name>A0ABU6NQX8_9BACI</name>
<comment type="similarity">
    <text evidence="3 7">Belongs to the metallo-dependent hydrolases superfamily. Uronate isomerase family.</text>
</comment>
<proteinExistence type="inferred from homology"/>
<dbReference type="Gene3D" id="3.20.20.140">
    <property type="entry name" value="Metal-dependent hydrolases"/>
    <property type="match status" value="1"/>
</dbReference>
<reference evidence="8 9" key="1">
    <citation type="submission" date="2023-03" db="EMBL/GenBank/DDBJ databases">
        <title>Bacillus Genome Sequencing.</title>
        <authorList>
            <person name="Dunlap C."/>
        </authorList>
    </citation>
    <scope>NUCLEOTIDE SEQUENCE [LARGE SCALE GENOMIC DNA]</scope>
    <source>
        <strain evidence="8 9">B-4107</strain>
    </source>
</reference>
<dbReference type="Pfam" id="PF02614">
    <property type="entry name" value="UxaC"/>
    <property type="match status" value="1"/>
</dbReference>
<dbReference type="GO" id="GO:0008880">
    <property type="term" value="F:glucuronate isomerase activity"/>
    <property type="evidence" value="ECO:0007669"/>
    <property type="project" value="UniProtKB-EC"/>
</dbReference>
<dbReference type="PANTHER" id="PTHR30068:SF4">
    <property type="entry name" value="URONATE ISOMERASE"/>
    <property type="match status" value="1"/>
</dbReference>
<keyword evidence="6 7" id="KW-0413">Isomerase</keyword>
<comment type="caution">
    <text evidence="8">The sequence shown here is derived from an EMBL/GenBank/DDBJ whole genome shotgun (WGS) entry which is preliminary data.</text>
</comment>
<evidence type="ECO:0000256" key="1">
    <source>
        <dbReference type="ARBA" id="ARBA00001165"/>
    </source>
</evidence>
<dbReference type="SUPFAM" id="SSF51556">
    <property type="entry name" value="Metallo-dependent hydrolases"/>
    <property type="match status" value="1"/>
</dbReference>
<evidence type="ECO:0000256" key="3">
    <source>
        <dbReference type="ARBA" id="ARBA00008397"/>
    </source>
</evidence>
<evidence type="ECO:0000256" key="4">
    <source>
        <dbReference type="ARBA" id="ARBA00012546"/>
    </source>
</evidence>
<evidence type="ECO:0000256" key="6">
    <source>
        <dbReference type="ARBA" id="ARBA00023235"/>
    </source>
</evidence>
<evidence type="ECO:0000256" key="7">
    <source>
        <dbReference type="HAMAP-Rule" id="MF_00675"/>
    </source>
</evidence>
<evidence type="ECO:0000313" key="8">
    <source>
        <dbReference type="EMBL" id="MED4130602.1"/>
    </source>
</evidence>
<dbReference type="EMBL" id="JAROAS010000072">
    <property type="protein sequence ID" value="MED4130602.1"/>
    <property type="molecule type" value="Genomic_DNA"/>
</dbReference>
<dbReference type="Gene3D" id="1.10.2020.10">
    <property type="entry name" value="uronate isomerase, domain 2, chain A"/>
    <property type="match status" value="1"/>
</dbReference>
<keyword evidence="9" id="KW-1185">Reference proteome</keyword>
<sequence>MFIHENFMLQNEYAKTLYHDYAKTMPIYDFHSHLDPESIANDKSYETITELWLGDDHYKWRAMRACGIEERLITGPATDKEKFFAWARTVPQLLGNPLYHWTHMELTHTFGISTLLSEETAESIWQETNRQLQEKKVTVRSLLQQANVDTLCTTDQIIDSLEEHVRIAQDKTIVTKVLPTFRADAALQVGGKNFRDFLGKLENVTGIDINNVSSYLQALTNRIDYFHERGCRASDHGIGQFRFEKATVQQAEELFTQLLQQKRLNEHERTLIQSIVLEHLGKAYADKGWVMQLHIGPLRNNNSAAFDTIGPDSGFDSIQDDSYAISLNRFFNELEQSDKLPKTICFNLDWTKNEMIAGALGNFQKEGLPGKMQLGSGWWFNDTKDGMRRQMTSLASVGVLYHFVGMLTDSRSFLSFARHDYFRRILCQFISEWMEDGEIPANLPQAGKLIQAISYQNAKRYFES</sequence>
<comment type="pathway">
    <text evidence="2 7">Carbohydrate metabolism; pentose and glucuronate interconversion.</text>
</comment>
<evidence type="ECO:0000256" key="2">
    <source>
        <dbReference type="ARBA" id="ARBA00004892"/>
    </source>
</evidence>
<dbReference type="EC" id="5.3.1.12" evidence="4 7"/>
<organism evidence="8 9">
    <name type="scientific">Shouchella miscanthi</name>
    <dbReference type="NCBI Taxonomy" id="2598861"/>
    <lineage>
        <taxon>Bacteria</taxon>
        <taxon>Bacillati</taxon>
        <taxon>Bacillota</taxon>
        <taxon>Bacilli</taxon>
        <taxon>Bacillales</taxon>
        <taxon>Bacillaceae</taxon>
        <taxon>Shouchella</taxon>
    </lineage>
</organism>
<dbReference type="Proteomes" id="UP001341820">
    <property type="component" value="Unassembled WGS sequence"/>
</dbReference>
<dbReference type="RefSeq" id="WP_328239159.1">
    <property type="nucleotide sequence ID" value="NZ_JAROAS010000072.1"/>
</dbReference>
<dbReference type="InterPro" id="IPR032466">
    <property type="entry name" value="Metal_Hydrolase"/>
</dbReference>
<evidence type="ECO:0000256" key="5">
    <source>
        <dbReference type="ARBA" id="ARBA00020555"/>
    </source>
</evidence>
<dbReference type="PANTHER" id="PTHR30068">
    <property type="entry name" value="URONATE ISOMERASE"/>
    <property type="match status" value="1"/>
</dbReference>
<accession>A0ABU6NQX8</accession>
<dbReference type="InterPro" id="IPR003766">
    <property type="entry name" value="Uronate_isomerase"/>
</dbReference>
<comment type="catalytic activity">
    <reaction evidence="7">
        <text>aldehydo-D-galacturonate = keto-D-tagaturonate</text>
        <dbReference type="Rhea" id="RHEA:27702"/>
        <dbReference type="ChEBI" id="CHEBI:12952"/>
        <dbReference type="ChEBI" id="CHEBI:17886"/>
    </reaction>
</comment>